<keyword evidence="4" id="KW-0336">GPI-anchor</keyword>
<keyword evidence="7" id="KW-0325">Glycoprotein</keyword>
<evidence type="ECO:0000256" key="7">
    <source>
        <dbReference type="ARBA" id="ARBA00023180"/>
    </source>
</evidence>
<keyword evidence="5" id="KW-0732">Signal</keyword>
<proteinExistence type="inferred from homology"/>
<dbReference type="Pfam" id="PF15056">
    <property type="entry name" value="NRN1"/>
    <property type="match status" value="1"/>
</dbReference>
<evidence type="ECO:0000256" key="5">
    <source>
        <dbReference type="ARBA" id="ARBA00022729"/>
    </source>
</evidence>
<keyword evidence="8" id="KW-0449">Lipoprotein</keyword>
<dbReference type="PANTHER" id="PTHR15902:SF5">
    <property type="entry name" value="NEURITIN"/>
    <property type="match status" value="1"/>
</dbReference>
<evidence type="ECO:0008006" key="11">
    <source>
        <dbReference type="Google" id="ProtNLM"/>
    </source>
</evidence>
<dbReference type="GO" id="GO:0005886">
    <property type="term" value="C:plasma membrane"/>
    <property type="evidence" value="ECO:0007669"/>
    <property type="project" value="UniProtKB-SubCell"/>
</dbReference>
<accession>A0A8D2Q475</accession>
<protein>
    <recommendedName>
        <fullName evidence="11">Neuritin</fullName>
    </recommendedName>
</protein>
<dbReference type="InterPro" id="IPR026144">
    <property type="entry name" value="Neuritin_fam"/>
</dbReference>
<comment type="subcellular location">
    <subcellularLocation>
        <location evidence="1">Cell membrane</location>
        <topology evidence="1">Lipid-anchor</topology>
        <topology evidence="1">GPI-anchor</topology>
    </subcellularLocation>
</comment>
<evidence type="ECO:0000256" key="4">
    <source>
        <dbReference type="ARBA" id="ARBA00022622"/>
    </source>
</evidence>
<reference evidence="9" key="1">
    <citation type="submission" date="2025-08" db="UniProtKB">
        <authorList>
            <consortium name="Ensembl"/>
        </authorList>
    </citation>
    <scope>IDENTIFICATION</scope>
</reference>
<comment type="similarity">
    <text evidence="2">Belongs to the neuritin family.</text>
</comment>
<dbReference type="GO" id="GO:1990138">
    <property type="term" value="P:neuron projection extension"/>
    <property type="evidence" value="ECO:0007669"/>
    <property type="project" value="TreeGrafter"/>
</dbReference>
<reference evidence="9" key="2">
    <citation type="submission" date="2025-09" db="UniProtKB">
        <authorList>
            <consortium name="Ensembl"/>
        </authorList>
    </citation>
    <scope>IDENTIFICATION</scope>
</reference>
<evidence type="ECO:0000256" key="1">
    <source>
        <dbReference type="ARBA" id="ARBA00004609"/>
    </source>
</evidence>
<dbReference type="GO" id="GO:0098552">
    <property type="term" value="C:side of membrane"/>
    <property type="evidence" value="ECO:0007669"/>
    <property type="project" value="UniProtKB-KW"/>
</dbReference>
<keyword evidence="10" id="KW-1185">Reference proteome</keyword>
<keyword evidence="6" id="KW-0472">Membrane</keyword>
<evidence type="ECO:0000313" key="9">
    <source>
        <dbReference type="Ensembl" id="ENSVKKP00000018292.1"/>
    </source>
</evidence>
<dbReference type="OMA" id="HNCAMAT"/>
<dbReference type="Proteomes" id="UP000694545">
    <property type="component" value="Unplaced"/>
</dbReference>
<sequence length="145" mass="16378">PASAGLLEDARSSPGFKCISFSMAGYLLKSLTAEAQCENIYQDFSDCILKLGENMASYEQEEEPEEGKRPVYWDEFHTCAMTALWECHREAVTIWETLRKESRKITFQGSLFDLCASSNSRNFSSAQIPTISLLSITLMVTWLNL</sequence>
<dbReference type="AlphaFoldDB" id="A0A8D2Q475"/>
<dbReference type="Ensembl" id="ENSVKKT00000018754.1">
    <property type="protein sequence ID" value="ENSVKKP00000018292.1"/>
    <property type="gene ID" value="ENSVKKG00000012470.1"/>
</dbReference>
<dbReference type="PANTHER" id="PTHR15902">
    <property type="entry name" value="NEURITIN-RELATED"/>
    <property type="match status" value="1"/>
</dbReference>
<evidence type="ECO:0000256" key="6">
    <source>
        <dbReference type="ARBA" id="ARBA00023136"/>
    </source>
</evidence>
<name>A0A8D2Q475_VARKO</name>
<organism evidence="9 10">
    <name type="scientific">Varanus komodoensis</name>
    <name type="common">Komodo dragon</name>
    <dbReference type="NCBI Taxonomy" id="61221"/>
    <lineage>
        <taxon>Eukaryota</taxon>
        <taxon>Metazoa</taxon>
        <taxon>Chordata</taxon>
        <taxon>Craniata</taxon>
        <taxon>Vertebrata</taxon>
        <taxon>Euteleostomi</taxon>
        <taxon>Lepidosauria</taxon>
        <taxon>Squamata</taxon>
        <taxon>Bifurcata</taxon>
        <taxon>Unidentata</taxon>
        <taxon>Episquamata</taxon>
        <taxon>Toxicofera</taxon>
        <taxon>Anguimorpha</taxon>
        <taxon>Paleoanguimorpha</taxon>
        <taxon>Varanoidea</taxon>
        <taxon>Varanidae</taxon>
        <taxon>Varanus</taxon>
    </lineage>
</organism>
<evidence type="ECO:0000256" key="8">
    <source>
        <dbReference type="ARBA" id="ARBA00023288"/>
    </source>
</evidence>
<evidence type="ECO:0000256" key="2">
    <source>
        <dbReference type="ARBA" id="ARBA00008377"/>
    </source>
</evidence>
<evidence type="ECO:0000313" key="10">
    <source>
        <dbReference type="Proteomes" id="UP000694545"/>
    </source>
</evidence>
<evidence type="ECO:0000256" key="3">
    <source>
        <dbReference type="ARBA" id="ARBA00022475"/>
    </source>
</evidence>
<keyword evidence="3" id="KW-1003">Cell membrane</keyword>